<dbReference type="EMBL" id="LXJU01000013">
    <property type="protein sequence ID" value="OGE51347.1"/>
    <property type="molecule type" value="Genomic_DNA"/>
</dbReference>
<reference evidence="1 2" key="1">
    <citation type="journal article" date="2016" name="Sci. Rep.">
        <title>Penicillium arizonense, a new, genome sequenced fungal species, reveals a high chemical diversity in secreted metabolites.</title>
        <authorList>
            <person name="Grijseels S."/>
            <person name="Nielsen J.C."/>
            <person name="Randelovic M."/>
            <person name="Nielsen J."/>
            <person name="Nielsen K.F."/>
            <person name="Workman M."/>
            <person name="Frisvad J.C."/>
        </authorList>
    </citation>
    <scope>NUCLEOTIDE SEQUENCE [LARGE SCALE GENOMIC DNA]</scope>
    <source>
        <strain evidence="1 2">CBS 141311</strain>
    </source>
</reference>
<comment type="caution">
    <text evidence="1">The sequence shown here is derived from an EMBL/GenBank/DDBJ whole genome shotgun (WGS) entry which is preliminary data.</text>
</comment>
<dbReference type="RefSeq" id="XP_022486792.1">
    <property type="nucleotide sequence ID" value="XM_022633302.1"/>
</dbReference>
<dbReference type="GeneID" id="34578036"/>
<dbReference type="Proteomes" id="UP000177622">
    <property type="component" value="Unassembled WGS sequence"/>
</dbReference>
<protein>
    <submittedName>
        <fullName evidence="1">Uncharacterized protein</fullName>
    </submittedName>
</protein>
<proteinExistence type="predicted"/>
<sequence>MPENMDSKSLTFPDFLDSDFVELHADDDDEAPKIHRKLLQAKFNGLADKLKERSENTSGNHILQANKAALTCIPLMSVEPPKKKAKVKSDAQPASEDIVKTQDVSRTHLLVAHMNILAFTWPYKNITL</sequence>
<name>A0A1F5LE22_PENAI</name>
<keyword evidence="2" id="KW-1185">Reference proteome</keyword>
<evidence type="ECO:0000313" key="1">
    <source>
        <dbReference type="EMBL" id="OGE51347.1"/>
    </source>
</evidence>
<organism evidence="1 2">
    <name type="scientific">Penicillium arizonense</name>
    <dbReference type="NCBI Taxonomy" id="1835702"/>
    <lineage>
        <taxon>Eukaryota</taxon>
        <taxon>Fungi</taxon>
        <taxon>Dikarya</taxon>
        <taxon>Ascomycota</taxon>
        <taxon>Pezizomycotina</taxon>
        <taxon>Eurotiomycetes</taxon>
        <taxon>Eurotiomycetidae</taxon>
        <taxon>Eurotiales</taxon>
        <taxon>Aspergillaceae</taxon>
        <taxon>Penicillium</taxon>
    </lineage>
</organism>
<evidence type="ECO:0000313" key="2">
    <source>
        <dbReference type="Proteomes" id="UP000177622"/>
    </source>
</evidence>
<accession>A0A1F5LE22</accession>
<dbReference type="AlphaFoldDB" id="A0A1F5LE22"/>
<gene>
    <name evidence="1" type="ORF">PENARI_c013G08900</name>
</gene>